<dbReference type="Pfam" id="PF07732">
    <property type="entry name" value="Cu-oxidase_3"/>
    <property type="match status" value="1"/>
</dbReference>
<evidence type="ECO:0000256" key="11">
    <source>
        <dbReference type="ARBA" id="ARBA00049340"/>
    </source>
</evidence>
<evidence type="ECO:0000256" key="6">
    <source>
        <dbReference type="ARBA" id="ARBA00017290"/>
    </source>
</evidence>
<evidence type="ECO:0000256" key="4">
    <source>
        <dbReference type="ARBA" id="ARBA00011233"/>
    </source>
</evidence>
<feature type="transmembrane region" description="Helical" evidence="14">
    <location>
        <begin position="345"/>
        <end position="363"/>
    </location>
</feature>
<keyword evidence="14" id="KW-0812">Transmembrane</keyword>
<dbReference type="Gene3D" id="2.60.40.420">
    <property type="entry name" value="Cupredoxins - blue copper proteins"/>
    <property type="match status" value="3"/>
</dbReference>
<feature type="region of interest" description="Disordered" evidence="13">
    <location>
        <begin position="560"/>
        <end position="587"/>
    </location>
</feature>
<gene>
    <name evidence="16" type="ORF">G7068_04230</name>
</gene>
<feature type="binding site" description="type 1 copper site" evidence="12">
    <location>
        <position position="713"/>
    </location>
    <ligand>
        <name>Cu cation</name>
        <dbReference type="ChEBI" id="CHEBI:23378"/>
        <label>1</label>
    </ligand>
</feature>
<feature type="transmembrane region" description="Helical" evidence="14">
    <location>
        <begin position="231"/>
        <end position="251"/>
    </location>
</feature>
<feature type="transmembrane region" description="Helical" evidence="14">
    <location>
        <begin position="369"/>
        <end position="391"/>
    </location>
</feature>
<keyword evidence="14" id="KW-0472">Membrane</keyword>
<dbReference type="EC" id="1.7.2.1" evidence="5"/>
<dbReference type="InterPro" id="IPR011707">
    <property type="entry name" value="Cu-oxidase-like_N"/>
</dbReference>
<dbReference type="PANTHER" id="PTHR11709:SF394">
    <property type="entry name" value="FI03373P-RELATED"/>
    <property type="match status" value="1"/>
</dbReference>
<evidence type="ECO:0000256" key="7">
    <source>
        <dbReference type="ARBA" id="ARBA00022723"/>
    </source>
</evidence>
<feature type="transmembrane region" description="Helical" evidence="14">
    <location>
        <begin position="207"/>
        <end position="225"/>
    </location>
</feature>
<dbReference type="Proteomes" id="UP000502677">
    <property type="component" value="Chromosome"/>
</dbReference>
<keyword evidence="14" id="KW-1133">Transmembrane helix</keyword>
<keyword evidence="8" id="KW-0677">Repeat</keyword>
<organism evidence="16 17">
    <name type="scientific">Leucobacter viscericola</name>
    <dbReference type="NCBI Taxonomy" id="2714935"/>
    <lineage>
        <taxon>Bacteria</taxon>
        <taxon>Bacillati</taxon>
        <taxon>Actinomycetota</taxon>
        <taxon>Actinomycetes</taxon>
        <taxon>Micrococcales</taxon>
        <taxon>Microbacteriaceae</taxon>
        <taxon>Leucobacter</taxon>
    </lineage>
</organism>
<evidence type="ECO:0000256" key="8">
    <source>
        <dbReference type="ARBA" id="ARBA00022737"/>
    </source>
</evidence>
<evidence type="ECO:0000256" key="5">
    <source>
        <dbReference type="ARBA" id="ARBA00011882"/>
    </source>
</evidence>
<keyword evidence="7 12" id="KW-0479">Metal-binding</keyword>
<evidence type="ECO:0000259" key="15">
    <source>
        <dbReference type="Pfam" id="PF07732"/>
    </source>
</evidence>
<feature type="binding site" description="type 1 copper site" evidence="12">
    <location>
        <position position="722"/>
    </location>
    <ligand>
        <name>Cu cation</name>
        <dbReference type="ChEBI" id="CHEBI:23378"/>
        <label>1</label>
    </ligand>
</feature>
<evidence type="ECO:0000256" key="9">
    <source>
        <dbReference type="ARBA" id="ARBA00023002"/>
    </source>
</evidence>
<feature type="transmembrane region" description="Helical" evidence="14">
    <location>
        <begin position="263"/>
        <end position="288"/>
    </location>
</feature>
<reference evidence="16 17" key="1">
    <citation type="submission" date="2020-03" db="EMBL/GenBank/DDBJ databases">
        <title>Leucobacter sp. nov., isolated from beetles.</title>
        <authorList>
            <person name="Hyun D.-W."/>
            <person name="Bae J.-W."/>
        </authorList>
    </citation>
    <scope>NUCLEOTIDE SEQUENCE [LARGE SCALE GENOMIC DNA]</scope>
    <source>
        <strain evidence="16 17">HDW9C</strain>
    </source>
</reference>
<evidence type="ECO:0000256" key="3">
    <source>
        <dbReference type="ARBA" id="ARBA00010609"/>
    </source>
</evidence>
<feature type="transmembrane region" description="Helical" evidence="14">
    <location>
        <begin position="7"/>
        <end position="27"/>
    </location>
</feature>
<comment type="subunit">
    <text evidence="4">Homotrimer.</text>
</comment>
<dbReference type="CDD" id="cd00920">
    <property type="entry name" value="Cupredoxin"/>
    <property type="match status" value="1"/>
</dbReference>
<name>A0A6G7XD74_9MICO</name>
<dbReference type="InterPro" id="IPR008972">
    <property type="entry name" value="Cupredoxin"/>
</dbReference>
<dbReference type="InterPro" id="IPR045087">
    <property type="entry name" value="Cu-oxidase_fam"/>
</dbReference>
<feature type="binding site" description="type 1 copper site" evidence="12">
    <location>
        <position position="714"/>
    </location>
    <ligand>
        <name>Cu cation</name>
        <dbReference type="ChEBI" id="CHEBI:23378"/>
        <label>1</label>
    </ligand>
</feature>
<feature type="transmembrane region" description="Helical" evidence="14">
    <location>
        <begin position="33"/>
        <end position="54"/>
    </location>
</feature>
<feature type="transmembrane region" description="Helical" evidence="14">
    <location>
        <begin position="100"/>
        <end position="122"/>
    </location>
</feature>
<sequence length="885" mass="92548">MQRRNWYLLMNSLVGLWLAAAAVGVGVHRFVPHQVWLMVHLALLGTVSTAIYIWSQHFADTLLRRPGLGGRVSLGLRLATHTVGAVLVVIGMLASQWMLVAAGGVLVGLAAFTHAFLLWRQLRGALPSRFRPLVRYYIVASLMLIGGVTLGILLASAEGGSEHVRLLVGHVAFNFLGWIGLTVTGTAILLWPTILHARMKDNADTGIRRALPLLSAGILIVALAAAVDAPLLVAVGLAVWLVGIAFPLYYGAQQAREMPPGTFAGWSVGAGISWLVLSVAGYLVVVALNPDWVRMVGALMWFLIPFVAGAAVQIVIGALSYLLSVVIGGSPQAGKVAAEMLDRHSAFRVVAFNGGLLLYLLPLPSLVKVLLSGFVFGVLITWGVLAVRAVVAARTHKKQQPEPVQPGGGVPLTLTQAPAPRPRFYGAITAAIGVLALVVCGGVALDPASAGIGTFAANTRVTPTGQTTVAEVSVEGMRFVPATIEVPAGNELVINLTNTGTDTHDLTLATGLSTPRLAPGQSATIEAGVIGGNVEGWCSIAGHRQMGMVLDIVATGLGAGAEAGSESGSGSESSTAHHEGDSASAVPAAGAATDIDLEHAPGKKFKPWDAALPPASAETVHRVTLKVSENVQEVAPGVTQTLWSFGGQTPGPALRGKIGDTFIITLQNDGSIGHSIDFHAGALAPDKPMRTIQPGESLEYTFTATRAGIWMYHCSTMPMSLHIANGMFGAVVIDPPDLSPVDHEYLVVQSELYLGEQGGVANAAKIAAEAPDLVVFNGYANQYRFAPLTAKVGERVRVWVLDVGPSRPTSFHIVGGQFDTVFFEGDYQLKQGGSTGVGGSQALGLQAAQGGFVELAFPEAGNYSFVNHAMVDAERGANGLFKISK</sequence>
<keyword evidence="17" id="KW-1185">Reference proteome</keyword>
<protein>
    <recommendedName>
        <fullName evidence="6">Copper-containing nitrite reductase</fullName>
        <ecNumber evidence="5">1.7.2.1</ecNumber>
    </recommendedName>
</protein>
<dbReference type="GO" id="GO:0005507">
    <property type="term" value="F:copper ion binding"/>
    <property type="evidence" value="ECO:0007669"/>
    <property type="project" value="InterPro"/>
</dbReference>
<evidence type="ECO:0000256" key="1">
    <source>
        <dbReference type="ARBA" id="ARBA00001960"/>
    </source>
</evidence>
<dbReference type="PANTHER" id="PTHR11709">
    <property type="entry name" value="MULTI-COPPER OXIDASE"/>
    <property type="match status" value="1"/>
</dbReference>
<dbReference type="CDD" id="cd04208">
    <property type="entry name" value="CuRO_2_CuNIR"/>
    <property type="match status" value="1"/>
</dbReference>
<keyword evidence="10 12" id="KW-0186">Copper</keyword>
<evidence type="ECO:0000313" key="16">
    <source>
        <dbReference type="EMBL" id="QIK62503.1"/>
    </source>
</evidence>
<evidence type="ECO:0000256" key="10">
    <source>
        <dbReference type="ARBA" id="ARBA00023008"/>
    </source>
</evidence>
<dbReference type="CDD" id="cd11020">
    <property type="entry name" value="CuRO_1_CuNIR"/>
    <property type="match status" value="1"/>
</dbReference>
<dbReference type="GO" id="GO:0050421">
    <property type="term" value="F:nitrite reductase (NO-forming) activity"/>
    <property type="evidence" value="ECO:0007669"/>
    <property type="project" value="UniProtKB-EC"/>
</dbReference>
<keyword evidence="9" id="KW-0560">Oxidoreductase</keyword>
<comment type="catalytic activity">
    <reaction evidence="11">
        <text>nitric oxide + Fe(III)-[cytochrome c] + H2O = Fe(II)-[cytochrome c] + nitrite + 2 H(+)</text>
        <dbReference type="Rhea" id="RHEA:15233"/>
        <dbReference type="Rhea" id="RHEA-COMP:10350"/>
        <dbReference type="Rhea" id="RHEA-COMP:14399"/>
        <dbReference type="ChEBI" id="CHEBI:15377"/>
        <dbReference type="ChEBI" id="CHEBI:15378"/>
        <dbReference type="ChEBI" id="CHEBI:16301"/>
        <dbReference type="ChEBI" id="CHEBI:16480"/>
        <dbReference type="ChEBI" id="CHEBI:29033"/>
        <dbReference type="ChEBI" id="CHEBI:29034"/>
        <dbReference type="EC" id="1.7.2.1"/>
    </reaction>
</comment>
<comment type="similarity">
    <text evidence="3">Belongs to the multicopper oxidase family.</text>
</comment>
<feature type="transmembrane region" description="Helical" evidence="14">
    <location>
        <begin position="175"/>
        <end position="195"/>
    </location>
</feature>
<evidence type="ECO:0000313" key="17">
    <source>
        <dbReference type="Proteomes" id="UP000502677"/>
    </source>
</evidence>
<feature type="compositionally biased region" description="Low complexity" evidence="13">
    <location>
        <begin position="560"/>
        <end position="574"/>
    </location>
</feature>
<evidence type="ECO:0000256" key="2">
    <source>
        <dbReference type="ARBA" id="ARBA00001973"/>
    </source>
</evidence>
<feature type="binding site" description="type 1 copper site" evidence="12">
    <location>
        <position position="674"/>
    </location>
    <ligand>
        <name>Cu cation</name>
        <dbReference type="ChEBI" id="CHEBI:23378"/>
        <label>1</label>
    </ligand>
</feature>
<feature type="transmembrane region" description="Helical" evidence="14">
    <location>
        <begin position="74"/>
        <end position="94"/>
    </location>
</feature>
<feature type="transmembrane region" description="Helical" evidence="14">
    <location>
        <begin position="134"/>
        <end position="155"/>
    </location>
</feature>
<accession>A0A6G7XD74</accession>
<feature type="binding site" description="type 1 copper site" evidence="12">
    <location>
        <position position="679"/>
    </location>
    <ligand>
        <name>Cu cation</name>
        <dbReference type="ChEBI" id="CHEBI:23378"/>
        <label>1</label>
    </ligand>
</feature>
<dbReference type="KEGG" id="lvi:G7068_04230"/>
<proteinExistence type="inferred from homology"/>
<dbReference type="InterPro" id="IPR001287">
    <property type="entry name" value="NO2-reductase_Cu"/>
</dbReference>
<feature type="transmembrane region" description="Helical" evidence="14">
    <location>
        <begin position="424"/>
        <end position="445"/>
    </location>
</feature>
<evidence type="ECO:0000256" key="13">
    <source>
        <dbReference type="SAM" id="MobiDB-lite"/>
    </source>
</evidence>
<dbReference type="SUPFAM" id="SSF49503">
    <property type="entry name" value="Cupredoxins"/>
    <property type="match status" value="3"/>
</dbReference>
<evidence type="ECO:0000256" key="12">
    <source>
        <dbReference type="PIRSR" id="PIRSR601287-1"/>
    </source>
</evidence>
<dbReference type="AlphaFoldDB" id="A0A6G7XD74"/>
<dbReference type="PRINTS" id="PR00695">
    <property type="entry name" value="CUNO2RDTASE"/>
</dbReference>
<feature type="domain" description="Plastocyanin-like" evidence="15">
    <location>
        <begin position="633"/>
        <end position="736"/>
    </location>
</feature>
<comment type="cofactor">
    <cofactor evidence="1 12">
        <name>Cu(+)</name>
        <dbReference type="ChEBI" id="CHEBI:49552"/>
    </cofactor>
</comment>
<feature type="binding site" description="type 1 copper site" evidence="12">
    <location>
        <position position="868"/>
    </location>
    <ligand>
        <name>Cu cation</name>
        <dbReference type="ChEBI" id="CHEBI:23378"/>
        <label>1</label>
    </ligand>
</feature>
<evidence type="ECO:0000256" key="14">
    <source>
        <dbReference type="SAM" id="Phobius"/>
    </source>
</evidence>
<dbReference type="RefSeq" id="WP_166289362.1">
    <property type="nucleotide sequence ID" value="NZ_CP049863.1"/>
</dbReference>
<dbReference type="EMBL" id="CP049863">
    <property type="protein sequence ID" value="QIK62503.1"/>
    <property type="molecule type" value="Genomic_DNA"/>
</dbReference>
<feature type="transmembrane region" description="Helical" evidence="14">
    <location>
        <begin position="300"/>
        <end position="324"/>
    </location>
</feature>
<comment type="cofactor">
    <cofactor evidence="2 12">
        <name>Cu(2+)</name>
        <dbReference type="ChEBI" id="CHEBI:29036"/>
    </cofactor>
</comment>
<feature type="binding site" description="type 1 copper site" evidence="12">
    <location>
        <position position="727"/>
    </location>
    <ligand>
        <name>Cu cation</name>
        <dbReference type="ChEBI" id="CHEBI:23378"/>
        <label>1</label>
    </ligand>
</feature>